<evidence type="ECO:0000313" key="5">
    <source>
        <dbReference type="EMBL" id="RDY23411.1"/>
    </source>
</evidence>
<keyword evidence="6" id="KW-1185">Reference proteome</keyword>
<keyword evidence="4" id="KW-0067">ATP-binding</keyword>
<dbReference type="GO" id="GO:0004386">
    <property type="term" value="F:helicase activity"/>
    <property type="evidence" value="ECO:0007669"/>
    <property type="project" value="UniProtKB-KW"/>
</dbReference>
<dbReference type="InterPro" id="IPR027417">
    <property type="entry name" value="P-loop_NTPase"/>
</dbReference>
<evidence type="ECO:0000256" key="2">
    <source>
        <dbReference type="ARBA" id="ARBA00022801"/>
    </source>
</evidence>
<reference evidence="5 6" key="1">
    <citation type="journal article" date="2017" name="Genome Announc.">
        <title>Draft Genome Sequence of Romboutsia maritimum sp. nov. Strain CCRI-22766(T), Isolated from Coastal Estuarine Mud.</title>
        <authorList>
            <person name="Maheux A.F."/>
            <person name="Boudreau D.K."/>
            <person name="Berube E."/>
            <person name="Boissinot M."/>
            <person name="Raymond F."/>
            <person name="Brodeur S."/>
            <person name="Corbeil J."/>
            <person name="Brightwell G."/>
            <person name="Broda D."/>
            <person name="Omar R.F."/>
            <person name="Bergeron M.G."/>
        </authorList>
    </citation>
    <scope>NUCLEOTIDE SEQUENCE [LARGE SCALE GENOMIC DNA]</scope>
    <source>
        <strain evidence="5 6">CCRI-22766</strain>
    </source>
</reference>
<evidence type="ECO:0000313" key="6">
    <source>
        <dbReference type="Proteomes" id="UP000243494"/>
    </source>
</evidence>
<organism evidence="5 6">
    <name type="scientific">Romboutsia maritimum</name>
    <dbReference type="NCBI Taxonomy" id="2020948"/>
    <lineage>
        <taxon>Bacteria</taxon>
        <taxon>Bacillati</taxon>
        <taxon>Bacillota</taxon>
        <taxon>Clostridia</taxon>
        <taxon>Peptostreptococcales</taxon>
        <taxon>Peptostreptococcaceae</taxon>
        <taxon>Romboutsia</taxon>
    </lineage>
</organism>
<protein>
    <recommendedName>
        <fullName evidence="7">DNA helicase</fullName>
    </recommendedName>
</protein>
<keyword evidence="2" id="KW-0378">Hydrolase</keyword>
<proteinExistence type="predicted"/>
<dbReference type="Gene3D" id="3.40.50.300">
    <property type="entry name" value="P-loop containing nucleotide triphosphate hydrolases"/>
    <property type="match status" value="1"/>
</dbReference>
<evidence type="ECO:0000256" key="1">
    <source>
        <dbReference type="ARBA" id="ARBA00022741"/>
    </source>
</evidence>
<keyword evidence="3" id="KW-0347">Helicase</keyword>
<evidence type="ECO:0000256" key="4">
    <source>
        <dbReference type="ARBA" id="ARBA00022840"/>
    </source>
</evidence>
<keyword evidence="1" id="KW-0547">Nucleotide-binding</keyword>
<dbReference type="InterPro" id="IPR013986">
    <property type="entry name" value="DExx_box_DNA_helicase_dom_sf"/>
</dbReference>
<dbReference type="SUPFAM" id="SSF52540">
    <property type="entry name" value="P-loop containing nucleoside triphosphate hydrolases"/>
    <property type="match status" value="1"/>
</dbReference>
<dbReference type="Gene3D" id="1.10.10.160">
    <property type="match status" value="1"/>
</dbReference>
<dbReference type="GO" id="GO:0005524">
    <property type="term" value="F:ATP binding"/>
    <property type="evidence" value="ECO:0007669"/>
    <property type="project" value="UniProtKB-KW"/>
</dbReference>
<name>A0A371ISF4_9FIRM</name>
<dbReference type="AlphaFoldDB" id="A0A371ISF4"/>
<dbReference type="Proteomes" id="UP000243494">
    <property type="component" value="Unassembled WGS sequence"/>
</dbReference>
<comment type="caution">
    <text evidence="5">The sequence shown here is derived from an EMBL/GenBank/DDBJ whole genome shotgun (WGS) entry which is preliminary data.</text>
</comment>
<gene>
    <name evidence="5" type="ORF">CHF27_008600</name>
</gene>
<dbReference type="GO" id="GO:0016787">
    <property type="term" value="F:hydrolase activity"/>
    <property type="evidence" value="ECO:0007669"/>
    <property type="project" value="UniProtKB-KW"/>
</dbReference>
<evidence type="ECO:0000256" key="3">
    <source>
        <dbReference type="ARBA" id="ARBA00022806"/>
    </source>
</evidence>
<sequence length="631" mass="74611">MRYLFRENNNIEKFNKVINKYIEIVELNNNKSSQVLMLVPNNAIKLKYQRNISLNFSEEINITTYIGFIKNELIKYWPIILNNCKEINKKIISPIFISNSLSEYIITDLVSEKREIEGYFQDLTGTNKNIANNIKNNIDKAAFNLIEFEDIGEKLYLSKKNRENLDRYSYTQMNEIINFYINKLLSNSMLDNSISVYLFNNYLMRDKIYLSNLQKKLKYVIVDSLENCSPAEVDFLDLISGYCKDMYMYFNPSRNYSSFNNVDMNYIEENIVNKIQDNSHSIRNVTLEDLYLKTSKIILNQSSQLYSEMIGELCKKIISLINNGEKSKNIAIITPVNNTILDYQVKMILNDYDINVYNTKKDKKFIDYTYANAIVTATCIFYDYLELIREEDYISFIQTIFNVNKIQAFKMFKNKEKDSNFIDILEYIKEKKESNLRINEFIMQFYIDKMLNLNEGKLNVKICKNIIMESEVFTENINLLELDKKKEKEKIFIEALKTTINDFYGTNEIEEFKERDGIILTNPYSYISSNMYRPIHIWVDIGSNAWNMKIEKDISNAVVLKKSFKEKKVYSDSIEESNKKYYLYNMIYNLLQNTQKIYAYKSEYSVNGYIQDSILNSLLLKLVDKGDNSYE</sequence>
<evidence type="ECO:0008006" key="7">
    <source>
        <dbReference type="Google" id="ProtNLM"/>
    </source>
</evidence>
<dbReference type="EMBL" id="NOJZ02000013">
    <property type="protein sequence ID" value="RDY23411.1"/>
    <property type="molecule type" value="Genomic_DNA"/>
</dbReference>
<dbReference type="OrthoDB" id="141404at2"/>
<accession>A0A371ISF4</accession>
<dbReference type="RefSeq" id="WP_095405137.1">
    <property type="nucleotide sequence ID" value="NZ_NOJZ02000013.1"/>
</dbReference>